<evidence type="ECO:0000259" key="9">
    <source>
        <dbReference type="Pfam" id="PF16757"/>
    </source>
</evidence>
<protein>
    <recommendedName>
        <fullName evidence="3">alpha-L-fucosidase</fullName>
        <ecNumber evidence="3">3.2.1.51</ecNumber>
    </recommendedName>
</protein>
<dbReference type="PANTHER" id="PTHR10030:SF37">
    <property type="entry name" value="ALPHA-L-FUCOSIDASE-RELATED"/>
    <property type="match status" value="1"/>
</dbReference>
<sequence>MAILNLGRLLPLTLLVTASASSTNEYYARWDHLDTRPLPQWYDQAKVGVLLYWGVFSVPSFGSEWLWYHWKGRQNSLFSDFMRANYRPNVTYQEFATAFTCELYNAERWVDLLVKSGVRISKTFHSLLAFSQHEMVVGSHSSVDWHSMQRLGQTRELVFRFLLKGEFAKALKTSTNIRLGVYYSLYEWFNPLFMDDRENNFKTNEFIHFKILPELHDLVFKYEPEVIWADGDWEAPDAYWESPKFLAWLYTNSSIATVIKDELPQALRDTLPPDTAASAPAEYRRETTYAEALKRPAASPPLFVHLVPAVSLQAAQHIPYYEGTYMPPPSPFIRGAPVVHRSVPPVQYIDDRRTSPRKSNCVCCADRQTFTDRVSGEGAVVNKQENSIAKETLQKYKFENVMTLDKPSWGYRRNAQLKDYVTDHELVATLVETISCGGNLLITLGPTHDGRIPMVFEERLTSLGAWLALHGEAVYASKPWAAQNDSVSADVWYTTSDFPPPVPLPPTEPPSSMADPHDSYFRPKTGPPPTTPVPDKGPVVYAFLLQWPASGFLRLGSMYFNAKTHVQLIGHAPRLTWKPVGQLVLIDLPPPPVNIATRVGVWVLRITNVEPTPPPGAF</sequence>
<dbReference type="EC" id="3.2.1.51" evidence="3"/>
<dbReference type="GO" id="GO:0005764">
    <property type="term" value="C:lysosome"/>
    <property type="evidence" value="ECO:0007669"/>
    <property type="project" value="TreeGrafter"/>
</dbReference>
<feature type="domain" description="Glycoside hydrolase family 29 N-terminal" evidence="8">
    <location>
        <begin position="16"/>
        <end position="263"/>
    </location>
</feature>
<feature type="chain" id="PRO_5039914886" description="alpha-L-fucosidase" evidence="7">
    <location>
        <begin position="21"/>
        <end position="618"/>
    </location>
</feature>
<dbReference type="Gene3D" id="3.20.20.80">
    <property type="entry name" value="Glycosidases"/>
    <property type="match status" value="2"/>
</dbReference>
<dbReference type="VEuPathDB" id="VectorBase:LOC119179244"/>
<proteinExistence type="inferred from homology"/>
<keyword evidence="11" id="KW-1185">Reference proteome</keyword>
<dbReference type="Pfam" id="PF16757">
    <property type="entry name" value="Fucosidase_C"/>
    <property type="match status" value="1"/>
</dbReference>
<evidence type="ECO:0000256" key="2">
    <source>
        <dbReference type="ARBA" id="ARBA00007951"/>
    </source>
</evidence>
<dbReference type="InterPro" id="IPR016286">
    <property type="entry name" value="FUC_metazoa-typ"/>
</dbReference>
<dbReference type="AlphaFoldDB" id="A0A9J6EUE7"/>
<evidence type="ECO:0000256" key="5">
    <source>
        <dbReference type="ARBA" id="ARBA00022801"/>
    </source>
</evidence>
<organism evidence="10 11">
    <name type="scientific">Rhipicephalus microplus</name>
    <name type="common">Cattle tick</name>
    <name type="synonym">Boophilus microplus</name>
    <dbReference type="NCBI Taxonomy" id="6941"/>
    <lineage>
        <taxon>Eukaryota</taxon>
        <taxon>Metazoa</taxon>
        <taxon>Ecdysozoa</taxon>
        <taxon>Arthropoda</taxon>
        <taxon>Chelicerata</taxon>
        <taxon>Arachnida</taxon>
        <taxon>Acari</taxon>
        <taxon>Parasitiformes</taxon>
        <taxon>Ixodida</taxon>
        <taxon>Ixodoidea</taxon>
        <taxon>Ixodidae</taxon>
        <taxon>Rhipicephalinae</taxon>
        <taxon>Rhipicephalus</taxon>
        <taxon>Boophilus</taxon>
    </lineage>
</organism>
<comment type="function">
    <text evidence="1">Alpha-L-fucosidase is responsible for hydrolyzing the alpha-1,6-linked fucose joined to the reducing-end N-acetylglucosamine of the carbohydrate moieties of glycoproteins.</text>
</comment>
<dbReference type="SUPFAM" id="SSF51445">
    <property type="entry name" value="(Trans)glycosidases"/>
    <property type="match status" value="1"/>
</dbReference>
<dbReference type="Pfam" id="PF01120">
    <property type="entry name" value="Alpha_L_fucos"/>
    <property type="match status" value="2"/>
</dbReference>
<dbReference type="InterPro" id="IPR000933">
    <property type="entry name" value="Glyco_hydro_29"/>
</dbReference>
<evidence type="ECO:0000259" key="8">
    <source>
        <dbReference type="Pfam" id="PF01120"/>
    </source>
</evidence>
<evidence type="ECO:0000313" key="10">
    <source>
        <dbReference type="EMBL" id="KAH8037836.1"/>
    </source>
</evidence>
<evidence type="ECO:0000256" key="3">
    <source>
        <dbReference type="ARBA" id="ARBA00012662"/>
    </source>
</evidence>
<evidence type="ECO:0000256" key="6">
    <source>
        <dbReference type="ARBA" id="ARBA00023295"/>
    </source>
</evidence>
<dbReference type="InterPro" id="IPR057739">
    <property type="entry name" value="Glyco_hydro_29_N"/>
</dbReference>
<evidence type="ECO:0000256" key="7">
    <source>
        <dbReference type="SAM" id="SignalP"/>
    </source>
</evidence>
<dbReference type="GO" id="GO:0006004">
    <property type="term" value="P:fucose metabolic process"/>
    <property type="evidence" value="ECO:0007669"/>
    <property type="project" value="InterPro"/>
</dbReference>
<reference evidence="10" key="1">
    <citation type="journal article" date="2020" name="Cell">
        <title>Large-Scale Comparative Analyses of Tick Genomes Elucidate Their Genetic Diversity and Vector Capacities.</title>
        <authorList>
            <consortium name="Tick Genome and Microbiome Consortium (TIGMIC)"/>
            <person name="Jia N."/>
            <person name="Wang J."/>
            <person name="Shi W."/>
            <person name="Du L."/>
            <person name="Sun Y."/>
            <person name="Zhan W."/>
            <person name="Jiang J.F."/>
            <person name="Wang Q."/>
            <person name="Zhang B."/>
            <person name="Ji P."/>
            <person name="Bell-Sakyi L."/>
            <person name="Cui X.M."/>
            <person name="Yuan T.T."/>
            <person name="Jiang B.G."/>
            <person name="Yang W.F."/>
            <person name="Lam T.T."/>
            <person name="Chang Q.C."/>
            <person name="Ding S.J."/>
            <person name="Wang X.J."/>
            <person name="Zhu J.G."/>
            <person name="Ruan X.D."/>
            <person name="Zhao L."/>
            <person name="Wei J.T."/>
            <person name="Ye R.Z."/>
            <person name="Que T.C."/>
            <person name="Du C.H."/>
            <person name="Zhou Y.H."/>
            <person name="Cheng J.X."/>
            <person name="Dai P.F."/>
            <person name="Guo W.B."/>
            <person name="Han X.H."/>
            <person name="Huang E.J."/>
            <person name="Li L.F."/>
            <person name="Wei W."/>
            <person name="Gao Y.C."/>
            <person name="Liu J.Z."/>
            <person name="Shao H.Z."/>
            <person name="Wang X."/>
            <person name="Wang C.C."/>
            <person name="Yang T.C."/>
            <person name="Huo Q.B."/>
            <person name="Li W."/>
            <person name="Chen H.Y."/>
            <person name="Chen S.E."/>
            <person name="Zhou L.G."/>
            <person name="Ni X.B."/>
            <person name="Tian J.H."/>
            <person name="Sheng Y."/>
            <person name="Liu T."/>
            <person name="Pan Y.S."/>
            <person name="Xia L.Y."/>
            <person name="Li J."/>
            <person name="Zhao F."/>
            <person name="Cao W.C."/>
        </authorList>
    </citation>
    <scope>NUCLEOTIDE SEQUENCE</scope>
    <source>
        <strain evidence="10">Rmic-2018</strain>
    </source>
</reference>
<comment type="similarity">
    <text evidence="2">Belongs to the glycosyl hydrolase 29 family.</text>
</comment>
<dbReference type="GO" id="GO:0004560">
    <property type="term" value="F:alpha-L-fucosidase activity"/>
    <property type="evidence" value="ECO:0007669"/>
    <property type="project" value="UniProtKB-EC"/>
</dbReference>
<keyword evidence="5" id="KW-0378">Hydrolase</keyword>
<feature type="domain" description="Glycoside hydrolase family 29 N-terminal" evidence="8">
    <location>
        <begin position="363"/>
        <end position="472"/>
    </location>
</feature>
<reference evidence="10" key="2">
    <citation type="submission" date="2021-09" db="EMBL/GenBank/DDBJ databases">
        <authorList>
            <person name="Jia N."/>
            <person name="Wang J."/>
            <person name="Shi W."/>
            <person name="Du L."/>
            <person name="Sun Y."/>
            <person name="Zhan W."/>
            <person name="Jiang J."/>
            <person name="Wang Q."/>
            <person name="Zhang B."/>
            <person name="Ji P."/>
            <person name="Sakyi L.B."/>
            <person name="Cui X."/>
            <person name="Yuan T."/>
            <person name="Jiang B."/>
            <person name="Yang W."/>
            <person name="Lam T.T.-Y."/>
            <person name="Chang Q."/>
            <person name="Ding S."/>
            <person name="Wang X."/>
            <person name="Zhu J."/>
            <person name="Ruan X."/>
            <person name="Zhao L."/>
            <person name="Wei J."/>
            <person name="Que T."/>
            <person name="Du C."/>
            <person name="Cheng J."/>
            <person name="Dai P."/>
            <person name="Han X."/>
            <person name="Huang E."/>
            <person name="Gao Y."/>
            <person name="Liu J."/>
            <person name="Shao H."/>
            <person name="Ye R."/>
            <person name="Li L."/>
            <person name="Wei W."/>
            <person name="Wang X."/>
            <person name="Wang C."/>
            <person name="Huo Q."/>
            <person name="Li W."/>
            <person name="Guo W."/>
            <person name="Chen H."/>
            <person name="Chen S."/>
            <person name="Zhou L."/>
            <person name="Zhou L."/>
            <person name="Ni X."/>
            <person name="Tian J."/>
            <person name="Zhou Y."/>
            <person name="Sheng Y."/>
            <person name="Liu T."/>
            <person name="Pan Y."/>
            <person name="Xia L."/>
            <person name="Li J."/>
            <person name="Zhao F."/>
            <person name="Cao W."/>
        </authorList>
    </citation>
    <scope>NUCLEOTIDE SEQUENCE</scope>
    <source>
        <strain evidence="10">Rmic-2018</strain>
        <tissue evidence="10">Larvae</tissue>
    </source>
</reference>
<evidence type="ECO:0000256" key="1">
    <source>
        <dbReference type="ARBA" id="ARBA00004071"/>
    </source>
</evidence>
<dbReference type="PANTHER" id="PTHR10030">
    <property type="entry name" value="ALPHA-L-FUCOSIDASE"/>
    <property type="match status" value="1"/>
</dbReference>
<dbReference type="InterPro" id="IPR031919">
    <property type="entry name" value="Fucosidase_C"/>
</dbReference>
<feature type="signal peptide" evidence="7">
    <location>
        <begin position="1"/>
        <end position="20"/>
    </location>
</feature>
<accession>A0A9J6EUE7</accession>
<evidence type="ECO:0000256" key="4">
    <source>
        <dbReference type="ARBA" id="ARBA00022729"/>
    </source>
</evidence>
<comment type="caution">
    <text evidence="10">The sequence shown here is derived from an EMBL/GenBank/DDBJ whole genome shotgun (WGS) entry which is preliminary data.</text>
</comment>
<evidence type="ECO:0000313" key="11">
    <source>
        <dbReference type="Proteomes" id="UP000821866"/>
    </source>
</evidence>
<dbReference type="EMBL" id="JABSTU010000002">
    <property type="protein sequence ID" value="KAH8037836.1"/>
    <property type="molecule type" value="Genomic_DNA"/>
</dbReference>
<dbReference type="Proteomes" id="UP000821866">
    <property type="component" value="Chromosome 10"/>
</dbReference>
<keyword evidence="6" id="KW-0326">Glycosidase</keyword>
<name>A0A9J6EUE7_RHIMP</name>
<feature type="domain" description="Alpha-L-fucosidase C-terminal" evidence="9">
    <location>
        <begin position="538"/>
        <end position="607"/>
    </location>
</feature>
<dbReference type="InterPro" id="IPR017853">
    <property type="entry name" value="GH"/>
</dbReference>
<dbReference type="SMART" id="SM00812">
    <property type="entry name" value="Alpha_L_fucos"/>
    <property type="match status" value="1"/>
</dbReference>
<dbReference type="PRINTS" id="PR00741">
    <property type="entry name" value="GLHYDRLASE29"/>
</dbReference>
<keyword evidence="4 7" id="KW-0732">Signal</keyword>
<gene>
    <name evidence="10" type="ORF">HPB51_017336</name>
</gene>
<dbReference type="GO" id="GO:0016139">
    <property type="term" value="P:glycoside catabolic process"/>
    <property type="evidence" value="ECO:0007669"/>
    <property type="project" value="TreeGrafter"/>
</dbReference>